<name>A0A516TNT3_9BACT</name>
<evidence type="ECO:0000313" key="4">
    <source>
        <dbReference type="Proteomes" id="UP000315925"/>
    </source>
</evidence>
<evidence type="ECO:0000259" key="2">
    <source>
        <dbReference type="Pfam" id="PF00535"/>
    </source>
</evidence>
<sequence>MKYPISVLIATKNEEKNIEKCIKSVSWADQIFVVDSFSTDRTCEIAEKMGAIVVPFKWEKKDLESITGH</sequence>
<dbReference type="InterPro" id="IPR001173">
    <property type="entry name" value="Glyco_trans_2-like"/>
</dbReference>
<dbReference type="SUPFAM" id="SSF53448">
    <property type="entry name" value="Nucleotide-diphospho-sugar transferases"/>
    <property type="match status" value="1"/>
</dbReference>
<dbReference type="Gene3D" id="3.90.550.10">
    <property type="entry name" value="Spore Coat Polysaccharide Biosynthesis Protein SpsA, Chain A"/>
    <property type="match status" value="1"/>
</dbReference>
<feature type="domain" description="Glycosyltransferase 2-like" evidence="2">
    <location>
        <begin position="6"/>
        <end position="57"/>
    </location>
</feature>
<dbReference type="PANTHER" id="PTHR43630:SF2">
    <property type="entry name" value="GLYCOSYLTRANSFERASE"/>
    <property type="match status" value="1"/>
</dbReference>
<dbReference type="EMBL" id="CP037899">
    <property type="protein sequence ID" value="QDQ42896.1"/>
    <property type="molecule type" value="Genomic_DNA"/>
</dbReference>
<dbReference type="GO" id="GO:0016740">
    <property type="term" value="F:transferase activity"/>
    <property type="evidence" value="ECO:0007669"/>
    <property type="project" value="UniProtKB-KW"/>
</dbReference>
<reference evidence="4" key="1">
    <citation type="submission" date="2019-03" db="EMBL/GenBank/DDBJ databases">
        <title>Complete genome of Methylacidiphilum kamchatkense Kam1.</title>
        <authorList>
            <person name="Kruse T."/>
            <person name="Murarilal Ratnadevi C."/>
            <person name="Erikstad H.-A."/>
            <person name="Birkeland N.-K."/>
        </authorList>
    </citation>
    <scope>NUCLEOTIDE SEQUENCE [LARGE SCALE GENOMIC DNA]</scope>
    <source>
        <strain evidence="4">kam1</strain>
    </source>
</reference>
<dbReference type="RefSeq" id="WP_052250589.1">
    <property type="nucleotide sequence ID" value="NZ_CP037899.1"/>
</dbReference>
<dbReference type="PANTHER" id="PTHR43630">
    <property type="entry name" value="POLY-BETA-1,6-N-ACETYL-D-GLUCOSAMINE SYNTHASE"/>
    <property type="match status" value="1"/>
</dbReference>
<proteinExistence type="inferred from homology"/>
<dbReference type="Proteomes" id="UP000315925">
    <property type="component" value="Chromosome"/>
</dbReference>
<dbReference type="AlphaFoldDB" id="A0A516TNT3"/>
<gene>
    <name evidence="3" type="ORF">kam1_1681</name>
</gene>
<evidence type="ECO:0000256" key="1">
    <source>
        <dbReference type="ARBA" id="ARBA00038494"/>
    </source>
</evidence>
<keyword evidence="3" id="KW-0808">Transferase</keyword>
<dbReference type="KEGG" id="mkc:kam1_1681"/>
<dbReference type="Pfam" id="PF00535">
    <property type="entry name" value="Glycos_transf_2"/>
    <property type="match status" value="1"/>
</dbReference>
<accession>A0A516TNT3</accession>
<protein>
    <submittedName>
        <fullName evidence="3">Glycosyl transferase family 2</fullName>
    </submittedName>
</protein>
<evidence type="ECO:0000313" key="3">
    <source>
        <dbReference type="EMBL" id="QDQ42896.1"/>
    </source>
</evidence>
<organism evidence="3 4">
    <name type="scientific">Methylacidiphilum kamchatkense Kam1</name>
    <dbReference type="NCBI Taxonomy" id="1202785"/>
    <lineage>
        <taxon>Bacteria</taxon>
        <taxon>Pseudomonadati</taxon>
        <taxon>Verrucomicrobiota</taxon>
        <taxon>Methylacidiphilae</taxon>
        <taxon>Methylacidiphilales</taxon>
        <taxon>Methylacidiphilaceae</taxon>
        <taxon>Methylacidiphilum (ex Ratnadevi et al. 2023)</taxon>
    </lineage>
</organism>
<dbReference type="OrthoDB" id="9815923at2"/>
<comment type="similarity">
    <text evidence="1">Belongs to the glycosyltransferase 2 family. WaaE/KdtX subfamily.</text>
</comment>
<dbReference type="InterPro" id="IPR029044">
    <property type="entry name" value="Nucleotide-diphossugar_trans"/>
</dbReference>